<reference evidence="1" key="1">
    <citation type="journal article" date="2015" name="Nature">
        <title>Complex archaea that bridge the gap between prokaryotes and eukaryotes.</title>
        <authorList>
            <person name="Spang A."/>
            <person name="Saw J.H."/>
            <person name="Jorgensen S.L."/>
            <person name="Zaremba-Niedzwiedzka K."/>
            <person name="Martijn J."/>
            <person name="Lind A.E."/>
            <person name="van Eijk R."/>
            <person name="Schleper C."/>
            <person name="Guy L."/>
            <person name="Ettema T.J."/>
        </authorList>
    </citation>
    <scope>NUCLEOTIDE SEQUENCE</scope>
</reference>
<organism evidence="1">
    <name type="scientific">marine sediment metagenome</name>
    <dbReference type="NCBI Taxonomy" id="412755"/>
    <lineage>
        <taxon>unclassified sequences</taxon>
        <taxon>metagenomes</taxon>
        <taxon>ecological metagenomes</taxon>
    </lineage>
</organism>
<gene>
    <name evidence="1" type="ORF">LCGC14_2440010</name>
</gene>
<feature type="non-terminal residue" evidence="1">
    <location>
        <position position="47"/>
    </location>
</feature>
<evidence type="ECO:0000313" key="1">
    <source>
        <dbReference type="EMBL" id="KKL21982.1"/>
    </source>
</evidence>
<accession>A0A0F9C6Q3</accession>
<comment type="caution">
    <text evidence="1">The sequence shown here is derived from an EMBL/GenBank/DDBJ whole genome shotgun (WGS) entry which is preliminary data.</text>
</comment>
<protein>
    <submittedName>
        <fullName evidence="1">Uncharacterized protein</fullName>
    </submittedName>
</protein>
<name>A0A0F9C6Q3_9ZZZZ</name>
<dbReference type="AlphaFoldDB" id="A0A0F9C6Q3"/>
<proteinExistence type="predicted"/>
<sequence length="47" mass="4669">MATAEKTAPIAQRALSSAVRAFGTAGTGAVAAETVQKVGREGELPTP</sequence>
<dbReference type="EMBL" id="LAZR01037524">
    <property type="protein sequence ID" value="KKL21982.1"/>
    <property type="molecule type" value="Genomic_DNA"/>
</dbReference>